<evidence type="ECO:0000313" key="1">
    <source>
        <dbReference type="EMBL" id="GIX65813.1"/>
    </source>
</evidence>
<dbReference type="EMBL" id="BPLF01000005">
    <property type="protein sequence ID" value="GIX65813.1"/>
    <property type="molecule type" value="Genomic_DNA"/>
</dbReference>
<gene>
    <name evidence="1" type="ORF">BcabD6B2_52480</name>
</gene>
<organism evidence="1 2">
    <name type="scientific">Babesia caballi</name>
    <dbReference type="NCBI Taxonomy" id="5871"/>
    <lineage>
        <taxon>Eukaryota</taxon>
        <taxon>Sar</taxon>
        <taxon>Alveolata</taxon>
        <taxon>Apicomplexa</taxon>
        <taxon>Aconoidasida</taxon>
        <taxon>Piroplasmida</taxon>
        <taxon>Babesiidae</taxon>
        <taxon>Babesia</taxon>
    </lineage>
</organism>
<protein>
    <submittedName>
        <fullName evidence="1">Ppg3, putative</fullName>
    </submittedName>
</protein>
<sequence>MRGSTYHLGDDAVRHVERLVLDELRLLGVELERADGRLDVVGVNDEQLVEALLDRLVTLGVDEDELVAVLPGKLVQPRHVDAPVEVLVLGVDVNDGLVRAQHVLQHEGVRAVDGRNQLAEEELAHLLGVAHVAPVEVDRVQHVAVTRNHQRLRLHGVHVLHGIYPRCTRDSPVGRA</sequence>
<keyword evidence="2" id="KW-1185">Reference proteome</keyword>
<name>A0AAV4M0Y5_BABCB</name>
<dbReference type="Proteomes" id="UP001497744">
    <property type="component" value="Unassembled WGS sequence"/>
</dbReference>
<dbReference type="GeneID" id="94197294"/>
<dbReference type="RefSeq" id="XP_067717882.1">
    <property type="nucleotide sequence ID" value="XM_067861781.1"/>
</dbReference>
<accession>A0AAV4M0Y5</accession>
<comment type="caution">
    <text evidence="1">The sequence shown here is derived from an EMBL/GenBank/DDBJ whole genome shotgun (WGS) entry which is preliminary data.</text>
</comment>
<proteinExistence type="predicted"/>
<reference evidence="1 2" key="1">
    <citation type="submission" date="2021-06" db="EMBL/GenBank/DDBJ databases">
        <title>Genome sequence of Babesia caballi.</title>
        <authorList>
            <person name="Yamagishi J."/>
            <person name="Kidaka T."/>
            <person name="Ochi A."/>
        </authorList>
    </citation>
    <scope>NUCLEOTIDE SEQUENCE [LARGE SCALE GENOMIC DNA]</scope>
    <source>
        <strain evidence="1">USDA-D6B2</strain>
    </source>
</reference>
<evidence type="ECO:0000313" key="2">
    <source>
        <dbReference type="Proteomes" id="UP001497744"/>
    </source>
</evidence>
<dbReference type="AlphaFoldDB" id="A0AAV4M0Y5"/>